<evidence type="ECO:0000313" key="9">
    <source>
        <dbReference type="Proteomes" id="UP000183685"/>
    </source>
</evidence>
<keyword evidence="4 7" id="KW-0812">Transmembrane</keyword>
<evidence type="ECO:0000313" key="8">
    <source>
        <dbReference type="EMBL" id="SDD86094.1"/>
    </source>
</evidence>
<accession>A0A1G6Y6H2</accession>
<evidence type="ECO:0000256" key="3">
    <source>
        <dbReference type="ARBA" id="ARBA00022475"/>
    </source>
</evidence>
<dbReference type="GO" id="GO:0005886">
    <property type="term" value="C:plasma membrane"/>
    <property type="evidence" value="ECO:0007669"/>
    <property type="project" value="UniProtKB-SubCell"/>
</dbReference>
<dbReference type="OrthoDB" id="5296069at2"/>
<dbReference type="STRING" id="637679.GCA_001550055_01189"/>
<dbReference type="InterPro" id="IPR007341">
    <property type="entry name" value="Transgly_assoc"/>
</dbReference>
<evidence type="ECO:0000256" key="6">
    <source>
        <dbReference type="ARBA" id="ARBA00023136"/>
    </source>
</evidence>
<protein>
    <submittedName>
        <fullName evidence="8">Uncharacterized membrane protein YeaQ/YmgE, transglycosylase-associated protein family</fullName>
    </submittedName>
</protein>
<feature type="transmembrane region" description="Helical" evidence="7">
    <location>
        <begin position="53"/>
        <end position="73"/>
    </location>
</feature>
<dbReference type="AlphaFoldDB" id="A0A1G6Y6H2"/>
<evidence type="ECO:0000256" key="4">
    <source>
        <dbReference type="ARBA" id="ARBA00022692"/>
    </source>
</evidence>
<comment type="subcellular location">
    <subcellularLocation>
        <location evidence="1">Cell membrane</location>
        <topology evidence="1">Multi-pass membrane protein</topology>
    </subcellularLocation>
</comment>
<dbReference type="Proteomes" id="UP000183685">
    <property type="component" value="Unassembled WGS sequence"/>
</dbReference>
<dbReference type="EMBL" id="FNAK01000003">
    <property type="protein sequence ID" value="SDD86094.1"/>
    <property type="molecule type" value="Genomic_DNA"/>
</dbReference>
<gene>
    <name evidence="8" type="ORF">SAMN04488071_1508</name>
</gene>
<dbReference type="RefSeq" id="WP_068302252.1">
    <property type="nucleotide sequence ID" value="NZ_DAIOMO010000002.1"/>
</dbReference>
<proteinExistence type="inferred from homology"/>
<name>A0A1G6Y6H2_9PROT</name>
<keyword evidence="9" id="KW-1185">Reference proteome</keyword>
<keyword evidence="5 7" id="KW-1133">Transmembrane helix</keyword>
<evidence type="ECO:0000256" key="7">
    <source>
        <dbReference type="SAM" id="Phobius"/>
    </source>
</evidence>
<evidence type="ECO:0000256" key="5">
    <source>
        <dbReference type="ARBA" id="ARBA00022989"/>
    </source>
</evidence>
<evidence type="ECO:0000256" key="2">
    <source>
        <dbReference type="ARBA" id="ARBA00011006"/>
    </source>
</evidence>
<sequence length="84" mass="8748">MIGTIITGAIVGFLAGHIIRGEGFGALGNIILGIFGGMVGNFLFGVIGLGPTGWIGDVIAGVAGALILVFAFGETRHRRQRRRR</sequence>
<comment type="similarity">
    <text evidence="2">Belongs to the UPF0410 family.</text>
</comment>
<organism evidence="8 9">
    <name type="scientific">Kordiimonas lacus</name>
    <dbReference type="NCBI Taxonomy" id="637679"/>
    <lineage>
        <taxon>Bacteria</taxon>
        <taxon>Pseudomonadati</taxon>
        <taxon>Pseudomonadota</taxon>
        <taxon>Alphaproteobacteria</taxon>
        <taxon>Kordiimonadales</taxon>
        <taxon>Kordiimonadaceae</taxon>
        <taxon>Kordiimonas</taxon>
    </lineage>
</organism>
<reference evidence="8 9" key="1">
    <citation type="submission" date="2016-10" db="EMBL/GenBank/DDBJ databases">
        <authorList>
            <person name="de Groot N.N."/>
        </authorList>
    </citation>
    <scope>NUCLEOTIDE SEQUENCE [LARGE SCALE GENOMIC DNA]</scope>
    <source>
        <strain evidence="8 9">CGMCC 1.9109</strain>
    </source>
</reference>
<keyword evidence="6 7" id="KW-0472">Membrane</keyword>
<dbReference type="Pfam" id="PF04226">
    <property type="entry name" value="Transgly_assoc"/>
    <property type="match status" value="1"/>
</dbReference>
<keyword evidence="3" id="KW-1003">Cell membrane</keyword>
<evidence type="ECO:0000256" key="1">
    <source>
        <dbReference type="ARBA" id="ARBA00004651"/>
    </source>
</evidence>
<feature type="transmembrane region" description="Helical" evidence="7">
    <location>
        <begin position="26"/>
        <end position="47"/>
    </location>
</feature>